<dbReference type="EMBL" id="JAOZYT010000023">
    <property type="protein sequence ID" value="MCW0523670.1"/>
    <property type="molecule type" value="Genomic_DNA"/>
</dbReference>
<reference evidence="2 5" key="1">
    <citation type="submission" date="2015-06" db="EMBL/GenBank/DDBJ databases">
        <title>R. anatipestifer strain HXb2 is the most virulent strain so far, and the genome sequence would help us uncover the pathogenesis.</title>
        <authorList>
            <person name="Hu Q."/>
            <person name="Qi J."/>
            <person name="Bo H."/>
            <person name="Liu G."/>
            <person name="Tao M."/>
            <person name="Ding Y."/>
            <person name="Xue Y."/>
        </authorList>
    </citation>
    <scope>NUCLEOTIDE SEQUENCE [LARGE SCALE GENOMIC DNA]</scope>
    <source>
        <strain evidence="2 5">HXb2</strain>
    </source>
</reference>
<evidence type="ECO:0000313" key="3">
    <source>
        <dbReference type="EMBL" id="MCW0523670.1"/>
    </source>
</evidence>
<name>A0A1A5HIM0_RIEAN</name>
<evidence type="ECO:0000313" key="5">
    <source>
        <dbReference type="Proteomes" id="UP000189883"/>
    </source>
</evidence>
<dbReference type="EMBL" id="CP011859">
    <property type="protein sequence ID" value="AQY21913.1"/>
    <property type="molecule type" value="Genomic_DNA"/>
</dbReference>
<evidence type="ECO:0000256" key="1">
    <source>
        <dbReference type="SAM" id="SignalP"/>
    </source>
</evidence>
<dbReference type="RefSeq" id="WP_014937822.1">
    <property type="nucleotide sequence ID" value="NZ_CP011859.1"/>
</dbReference>
<gene>
    <name evidence="2" type="ORF">AB406_0963</name>
    <name evidence="3" type="ORF">OKE68_04985</name>
    <name evidence="4" type="ORF">PG303_02360</name>
</gene>
<feature type="signal peptide" evidence="1">
    <location>
        <begin position="1"/>
        <end position="22"/>
    </location>
</feature>
<reference evidence="3" key="2">
    <citation type="submission" date="2022-10" db="EMBL/GenBank/DDBJ databases">
        <title>Sifting through the core-genome to identify putative cross-protective antigens against Riemerella anatipestifer.</title>
        <authorList>
            <person name="Zheng X."/>
            <person name="Zhang W."/>
        </authorList>
    </citation>
    <scope>NUCLEOTIDE SEQUENCE</scope>
    <source>
        <strain evidence="3">ZWRA178</strain>
    </source>
</reference>
<dbReference type="Proteomes" id="UP001207440">
    <property type="component" value="Unassembled WGS sequence"/>
</dbReference>
<organism evidence="2 5">
    <name type="scientific">Riemerella anatipestifer</name>
    <name type="common">Moraxella anatipestifer</name>
    <dbReference type="NCBI Taxonomy" id="34085"/>
    <lineage>
        <taxon>Bacteria</taxon>
        <taxon>Pseudomonadati</taxon>
        <taxon>Bacteroidota</taxon>
        <taxon>Flavobacteriia</taxon>
        <taxon>Flavobacteriales</taxon>
        <taxon>Weeksellaceae</taxon>
        <taxon>Riemerella</taxon>
    </lineage>
</organism>
<protein>
    <submittedName>
        <fullName evidence="2">Uncharacterized protein</fullName>
    </submittedName>
</protein>
<dbReference type="OrthoDB" id="1272450at2"/>
<evidence type="ECO:0000313" key="4">
    <source>
        <dbReference type="EMBL" id="MDY3512057.1"/>
    </source>
</evidence>
<keyword evidence="1" id="KW-0732">Signal</keyword>
<dbReference type="EMBL" id="JAQZHK010000001">
    <property type="protein sequence ID" value="MDY3512057.1"/>
    <property type="molecule type" value="Genomic_DNA"/>
</dbReference>
<dbReference type="Proteomes" id="UP000189883">
    <property type="component" value="Chromosome"/>
</dbReference>
<feature type="chain" id="PRO_5014255255" evidence="1">
    <location>
        <begin position="23"/>
        <end position="510"/>
    </location>
</feature>
<dbReference type="AlphaFoldDB" id="A0A1A5HIM0"/>
<proteinExistence type="predicted"/>
<evidence type="ECO:0000313" key="2">
    <source>
        <dbReference type="EMBL" id="AQY21913.1"/>
    </source>
</evidence>
<sequence>MTTKTTKLSVLAFLGLSLAAYGQYDGKVGINTTTPNATLELQISDANKNGSTKEGILIPSVTAARAKAMGTDVKESTLVYIESGVAEANTTISEIRGKGFYYFTNGKWVSLSDTQANDQIWTNDPTTGVVKIKNLFDGTTERTDDNNVFVNNDGFVGVGENNPTRAIFVKGDNYSNGSIAIERNYSSVNAAPTLEFNKTRGTGVAKKPVGNNDYLGNLLFRGYDGANYVNTSSIGSKVNGDVVAGEAIKSDITFSTTNDLETERSVKMTLNKDGKLGIGMSSAPLYSLSVSTPHTGINYATTDGIFLLNKLTNREKAGIRSIGGVEIASDFEGNFPSVGEITFKVSNQEHMRVASGGKVGIGTIAPTNKLHIKADTDPVKIEGLQTSTVATDKVVVADTNGILKTVERSSFSGGNTLNAITGSIRKVDQANDTEWKKEGTFCLIQTTTETIDMPNPANYAGKILSVNNQSGTQLNYGGSYQPISATTLDGGKGHILMSDGSAWYVIGGSY</sequence>
<reference evidence="4" key="3">
    <citation type="submission" date="2023-01" db="EMBL/GenBank/DDBJ databases">
        <title>Genome-based studies on antimicrobial resistance profiles of Riemerella anatipestifer in China, 1994 to 2021.</title>
        <authorList>
            <person name="Yang Z."/>
            <person name="Zhu D."/>
        </authorList>
    </citation>
    <scope>NUCLEOTIDE SEQUENCE</scope>
    <source>
        <strain evidence="4">RCAD1218</strain>
    </source>
</reference>
<dbReference type="Proteomes" id="UP001284033">
    <property type="component" value="Unassembled WGS sequence"/>
</dbReference>
<accession>A0A1A5HIM0</accession>